<organism evidence="1 2">
    <name type="scientific">Dibothriocephalus latus</name>
    <name type="common">Fish tapeworm</name>
    <name type="synonym">Diphyllobothrium latum</name>
    <dbReference type="NCBI Taxonomy" id="60516"/>
    <lineage>
        <taxon>Eukaryota</taxon>
        <taxon>Metazoa</taxon>
        <taxon>Spiralia</taxon>
        <taxon>Lophotrochozoa</taxon>
        <taxon>Platyhelminthes</taxon>
        <taxon>Cestoda</taxon>
        <taxon>Eucestoda</taxon>
        <taxon>Diphyllobothriidea</taxon>
        <taxon>Diphyllobothriidae</taxon>
        <taxon>Dibothriocephalus</taxon>
    </lineage>
</organism>
<evidence type="ECO:0000313" key="1">
    <source>
        <dbReference type="EMBL" id="VDN15464.1"/>
    </source>
</evidence>
<accession>A0A3P7LF21</accession>
<dbReference type="Proteomes" id="UP000281553">
    <property type="component" value="Unassembled WGS sequence"/>
</dbReference>
<name>A0A3P7LF21_DIBLA</name>
<proteinExistence type="predicted"/>
<reference evidence="1 2" key="1">
    <citation type="submission" date="2018-11" db="EMBL/GenBank/DDBJ databases">
        <authorList>
            <consortium name="Pathogen Informatics"/>
        </authorList>
    </citation>
    <scope>NUCLEOTIDE SEQUENCE [LARGE SCALE GENOMIC DNA]</scope>
</reference>
<evidence type="ECO:0000313" key="2">
    <source>
        <dbReference type="Proteomes" id="UP000281553"/>
    </source>
</evidence>
<keyword evidence="2" id="KW-1185">Reference proteome</keyword>
<dbReference type="EMBL" id="UYRU01062611">
    <property type="protein sequence ID" value="VDN15464.1"/>
    <property type="molecule type" value="Genomic_DNA"/>
</dbReference>
<dbReference type="AlphaFoldDB" id="A0A3P7LF21"/>
<protein>
    <submittedName>
        <fullName evidence="1">Uncharacterized protein</fullName>
    </submittedName>
</protein>
<gene>
    <name evidence="1" type="ORF">DILT_LOCUS11295</name>
</gene>
<sequence length="75" mass="8382">MAIPVSLVSVLKAILQYYRYVTTPKDYNSRLLGKMECCYAMCYIKDRSVSVTPTGLCIFVVTGSTQNAFVNACRD</sequence>